<dbReference type="Proteomes" id="UP001595379">
    <property type="component" value="Unassembled WGS sequence"/>
</dbReference>
<accession>A0ABV6ZV25</accession>
<reference evidence="2" key="1">
    <citation type="journal article" date="2019" name="Int. J. Syst. Evol. Microbiol.">
        <title>The Global Catalogue of Microorganisms (GCM) 10K type strain sequencing project: providing services to taxonomists for standard genome sequencing and annotation.</title>
        <authorList>
            <consortium name="The Broad Institute Genomics Platform"/>
            <consortium name="The Broad Institute Genome Sequencing Center for Infectious Disease"/>
            <person name="Wu L."/>
            <person name="Ma J."/>
        </authorList>
    </citation>
    <scope>NUCLEOTIDE SEQUENCE [LARGE SCALE GENOMIC DNA]</scope>
    <source>
        <strain evidence="2">KCTC 52487</strain>
    </source>
</reference>
<comment type="caution">
    <text evidence="1">The sequence shown here is derived from an EMBL/GenBank/DDBJ whole genome shotgun (WGS) entry which is preliminary data.</text>
</comment>
<evidence type="ECO:0000313" key="1">
    <source>
        <dbReference type="EMBL" id="MFC2925300.1"/>
    </source>
</evidence>
<dbReference type="RefSeq" id="WP_343165072.1">
    <property type="nucleotide sequence ID" value="NZ_JBHRSV010000002.1"/>
</dbReference>
<proteinExistence type="predicted"/>
<dbReference type="EMBL" id="JBHRSV010000002">
    <property type="protein sequence ID" value="MFC2925300.1"/>
    <property type="molecule type" value="Genomic_DNA"/>
</dbReference>
<gene>
    <name evidence="1" type="ORF">ACFOOR_04200</name>
</gene>
<name>A0ABV6ZV25_9PROT</name>
<sequence>MRWAANDTDRLGDGAALNTMQGNAADRAVRDWLETQSRVVTWWRDLLVETGGDPDLVAVLDDHAAFLRGASAG</sequence>
<organism evidence="1 2">
    <name type="scientific">Hyphobacterium vulgare</name>
    <dbReference type="NCBI Taxonomy" id="1736751"/>
    <lineage>
        <taxon>Bacteria</taxon>
        <taxon>Pseudomonadati</taxon>
        <taxon>Pseudomonadota</taxon>
        <taxon>Alphaproteobacteria</taxon>
        <taxon>Maricaulales</taxon>
        <taxon>Maricaulaceae</taxon>
        <taxon>Hyphobacterium</taxon>
    </lineage>
</organism>
<keyword evidence="2" id="KW-1185">Reference proteome</keyword>
<evidence type="ECO:0000313" key="2">
    <source>
        <dbReference type="Proteomes" id="UP001595379"/>
    </source>
</evidence>
<protein>
    <submittedName>
        <fullName evidence="1">Uncharacterized protein</fullName>
    </submittedName>
</protein>